<dbReference type="GO" id="GO:0052621">
    <property type="term" value="F:diguanylate cyclase activity"/>
    <property type="evidence" value="ECO:0007669"/>
    <property type="project" value="UniProtKB-EC"/>
</dbReference>
<evidence type="ECO:0000259" key="5">
    <source>
        <dbReference type="PROSITE" id="PS50887"/>
    </source>
</evidence>
<dbReference type="PROSITE" id="PS50887">
    <property type="entry name" value="GGDEF"/>
    <property type="match status" value="1"/>
</dbReference>
<dbReference type="EC" id="2.7.7.65" evidence="2"/>
<dbReference type="SMART" id="SM00267">
    <property type="entry name" value="GGDEF"/>
    <property type="match status" value="1"/>
</dbReference>
<feature type="domain" description="GGDEF" evidence="5">
    <location>
        <begin position="195"/>
        <end position="333"/>
    </location>
</feature>
<dbReference type="Gene3D" id="3.30.70.270">
    <property type="match status" value="1"/>
</dbReference>
<reference evidence="6 7" key="1">
    <citation type="submission" date="2011-01" db="EMBL/GenBank/DDBJ databases">
        <title>Complete sequence of Pseudoxanthomonas suwonensis 11-1.</title>
        <authorList>
            <consortium name="US DOE Joint Genome Institute"/>
            <person name="Lucas S."/>
            <person name="Copeland A."/>
            <person name="Lapidus A."/>
            <person name="Cheng J.-F."/>
            <person name="Goodwin L."/>
            <person name="Pitluck S."/>
            <person name="Teshima H."/>
            <person name="Detter J.C."/>
            <person name="Han C."/>
            <person name="Tapia R."/>
            <person name="Land M."/>
            <person name="Hauser L."/>
            <person name="Kyrpides N."/>
            <person name="Ivanova N."/>
            <person name="Ovchinnikova G."/>
            <person name="Siebers A.K."/>
            <person name="Allgaier M."/>
            <person name="Thelen M.P."/>
            <person name="Hugenholtz P."/>
            <person name="Gladden J."/>
            <person name="Woyke T."/>
        </authorList>
    </citation>
    <scope>NUCLEOTIDE SEQUENCE [LARGE SCALE GENOMIC DNA]</scope>
    <source>
        <strain evidence="7">11-1</strain>
    </source>
</reference>
<dbReference type="Proteomes" id="UP000008632">
    <property type="component" value="Chromosome"/>
</dbReference>
<evidence type="ECO:0000256" key="3">
    <source>
        <dbReference type="ARBA" id="ARBA00034247"/>
    </source>
</evidence>
<dbReference type="InterPro" id="IPR050469">
    <property type="entry name" value="Diguanylate_Cyclase"/>
</dbReference>
<keyword evidence="4" id="KW-0812">Transmembrane</keyword>
<dbReference type="InterPro" id="IPR029787">
    <property type="entry name" value="Nucleotide_cyclase"/>
</dbReference>
<keyword evidence="4" id="KW-0472">Membrane</keyword>
<dbReference type="HOGENOM" id="CLU_000445_11_2_6"/>
<feature type="transmembrane region" description="Helical" evidence="4">
    <location>
        <begin position="48"/>
        <end position="69"/>
    </location>
</feature>
<dbReference type="GO" id="GO:0005886">
    <property type="term" value="C:plasma membrane"/>
    <property type="evidence" value="ECO:0007669"/>
    <property type="project" value="TreeGrafter"/>
</dbReference>
<feature type="transmembrane region" description="Helical" evidence="4">
    <location>
        <begin position="22"/>
        <end position="41"/>
    </location>
</feature>
<sequence>MLFGYTVLDLFVAPKPIMAEVVALRLSLMVMPLLLLLAASYRQQWRSILHHIAGAACLCAALGAVTLVVRSRYQGLPLDYEGVLLVLMYMYGCGAMRLRTAIVCGTTTTIVYPLAEAWVGLPQDILVVRTMFIVTTNIIGIITAWVLDQEGRGNFLMARQLRGMAQRDYLTGLPNRRAFAERIDAVWQQARGEQRPLGIALMDVDWFKAYNDRYGHPAGDRVLRAVGRVLGAHARGPLDMVARHGGEEFVCVWYDATLAEVETTLAAIHADIASLGIEHAGSHVPGNRLTISIGLHYLYPQAGKPPTEALLRADQALYEAKASGRHTTVVTLAEPISQPPEEPDDEMPPEAVVVRGATD</sequence>
<feature type="transmembrane region" description="Helical" evidence="4">
    <location>
        <begin position="126"/>
        <end position="147"/>
    </location>
</feature>
<proteinExistence type="predicted"/>
<dbReference type="AlphaFoldDB" id="E6WW46"/>
<comment type="cofactor">
    <cofactor evidence="1">
        <name>Mg(2+)</name>
        <dbReference type="ChEBI" id="CHEBI:18420"/>
    </cofactor>
</comment>
<dbReference type="NCBIfam" id="TIGR00254">
    <property type="entry name" value="GGDEF"/>
    <property type="match status" value="1"/>
</dbReference>
<feature type="transmembrane region" description="Helical" evidence="4">
    <location>
        <begin position="89"/>
        <end position="114"/>
    </location>
</feature>
<dbReference type="eggNOG" id="COG3706">
    <property type="taxonomic scope" value="Bacteria"/>
</dbReference>
<dbReference type="InterPro" id="IPR043128">
    <property type="entry name" value="Rev_trsase/Diguanyl_cyclase"/>
</dbReference>
<evidence type="ECO:0000313" key="7">
    <source>
        <dbReference type="Proteomes" id="UP000008632"/>
    </source>
</evidence>
<dbReference type="InterPro" id="IPR000160">
    <property type="entry name" value="GGDEF_dom"/>
</dbReference>
<evidence type="ECO:0000256" key="2">
    <source>
        <dbReference type="ARBA" id="ARBA00012528"/>
    </source>
</evidence>
<gene>
    <name evidence="6" type="ordered locus">Psesu_2709</name>
</gene>
<organism evidence="6 7">
    <name type="scientific">Pseudoxanthomonas suwonensis (strain 11-1)</name>
    <dbReference type="NCBI Taxonomy" id="743721"/>
    <lineage>
        <taxon>Bacteria</taxon>
        <taxon>Pseudomonadati</taxon>
        <taxon>Pseudomonadota</taxon>
        <taxon>Gammaproteobacteria</taxon>
        <taxon>Lysobacterales</taxon>
        <taxon>Lysobacteraceae</taxon>
        <taxon>Pseudoxanthomonas</taxon>
    </lineage>
</organism>
<protein>
    <recommendedName>
        <fullName evidence="2">diguanylate cyclase</fullName>
        <ecNumber evidence="2">2.7.7.65</ecNumber>
    </recommendedName>
</protein>
<name>E6WW46_PSEUU</name>
<evidence type="ECO:0000256" key="4">
    <source>
        <dbReference type="SAM" id="Phobius"/>
    </source>
</evidence>
<dbReference type="SUPFAM" id="SSF55073">
    <property type="entry name" value="Nucleotide cyclase"/>
    <property type="match status" value="1"/>
</dbReference>
<dbReference type="PANTHER" id="PTHR45138:SF9">
    <property type="entry name" value="DIGUANYLATE CYCLASE DGCM-RELATED"/>
    <property type="match status" value="1"/>
</dbReference>
<dbReference type="STRING" id="743721.Psesu_2709"/>
<dbReference type="Pfam" id="PF00990">
    <property type="entry name" value="GGDEF"/>
    <property type="match status" value="1"/>
</dbReference>
<accession>E6WW46</accession>
<dbReference type="CDD" id="cd01949">
    <property type="entry name" value="GGDEF"/>
    <property type="match status" value="1"/>
</dbReference>
<dbReference type="PANTHER" id="PTHR45138">
    <property type="entry name" value="REGULATORY COMPONENTS OF SENSORY TRANSDUCTION SYSTEM"/>
    <property type="match status" value="1"/>
</dbReference>
<comment type="catalytic activity">
    <reaction evidence="3">
        <text>2 GTP = 3',3'-c-di-GMP + 2 diphosphate</text>
        <dbReference type="Rhea" id="RHEA:24898"/>
        <dbReference type="ChEBI" id="CHEBI:33019"/>
        <dbReference type="ChEBI" id="CHEBI:37565"/>
        <dbReference type="ChEBI" id="CHEBI:58805"/>
        <dbReference type="EC" id="2.7.7.65"/>
    </reaction>
</comment>
<dbReference type="KEGG" id="psu:Psesu_2709"/>
<dbReference type="EMBL" id="CP002446">
    <property type="protein sequence ID" value="ADV28537.1"/>
    <property type="molecule type" value="Genomic_DNA"/>
</dbReference>
<keyword evidence="7" id="KW-1185">Reference proteome</keyword>
<keyword evidence="4" id="KW-1133">Transmembrane helix</keyword>
<evidence type="ECO:0000313" key="6">
    <source>
        <dbReference type="EMBL" id="ADV28537.1"/>
    </source>
</evidence>
<dbReference type="GO" id="GO:1902201">
    <property type="term" value="P:negative regulation of bacterial-type flagellum-dependent cell motility"/>
    <property type="evidence" value="ECO:0007669"/>
    <property type="project" value="TreeGrafter"/>
</dbReference>
<evidence type="ECO:0000256" key="1">
    <source>
        <dbReference type="ARBA" id="ARBA00001946"/>
    </source>
</evidence>
<dbReference type="FunFam" id="3.30.70.270:FF:000001">
    <property type="entry name" value="Diguanylate cyclase domain protein"/>
    <property type="match status" value="1"/>
</dbReference>
<dbReference type="GO" id="GO:0043709">
    <property type="term" value="P:cell adhesion involved in single-species biofilm formation"/>
    <property type="evidence" value="ECO:0007669"/>
    <property type="project" value="TreeGrafter"/>
</dbReference>